<dbReference type="PANTHER" id="PTHR24043:SF8">
    <property type="entry name" value="EGF-LIKE DOMAIN-CONTAINING PROTEIN"/>
    <property type="match status" value="1"/>
</dbReference>
<keyword evidence="4" id="KW-1185">Reference proteome</keyword>
<evidence type="ECO:0008006" key="5">
    <source>
        <dbReference type="Google" id="ProtNLM"/>
    </source>
</evidence>
<gene>
    <name evidence="3" type="ORF">C0Q70_11624</name>
</gene>
<keyword evidence="2" id="KW-1133">Transmembrane helix</keyword>
<reference evidence="3 4" key="1">
    <citation type="submission" date="2018-04" db="EMBL/GenBank/DDBJ databases">
        <title>The genome of golden apple snail Pomacea canaliculata provides insight into stress tolerance and invasive adaptation.</title>
        <authorList>
            <person name="Liu C."/>
            <person name="Liu B."/>
            <person name="Ren Y."/>
            <person name="Zhang Y."/>
            <person name="Wang H."/>
            <person name="Li S."/>
            <person name="Jiang F."/>
            <person name="Yin L."/>
            <person name="Zhang G."/>
            <person name="Qian W."/>
            <person name="Fan W."/>
        </authorList>
    </citation>
    <scope>NUCLEOTIDE SEQUENCE [LARGE SCALE GENOMIC DNA]</scope>
    <source>
        <strain evidence="3">SZHN2017</strain>
        <tissue evidence="3">Muscle</tissue>
    </source>
</reference>
<keyword evidence="1" id="KW-0245">EGF-like domain</keyword>
<evidence type="ECO:0000256" key="2">
    <source>
        <dbReference type="SAM" id="Phobius"/>
    </source>
</evidence>
<dbReference type="Gene3D" id="2.170.300.10">
    <property type="entry name" value="Tie2 ligand-binding domain superfamily"/>
    <property type="match status" value="1"/>
</dbReference>
<accession>A0A2T7P6H6</accession>
<comment type="caution">
    <text evidence="3">The sequence shown here is derived from an EMBL/GenBank/DDBJ whole genome shotgun (WGS) entry which is preliminary data.</text>
</comment>
<keyword evidence="2" id="KW-0472">Membrane</keyword>
<evidence type="ECO:0000313" key="3">
    <source>
        <dbReference type="EMBL" id="PVD29027.1"/>
    </source>
</evidence>
<keyword evidence="2" id="KW-0812">Transmembrane</keyword>
<dbReference type="AlphaFoldDB" id="A0A2T7P6H6"/>
<dbReference type="Proteomes" id="UP000245119">
    <property type="component" value="Linkage Group LG6"/>
</dbReference>
<dbReference type="GO" id="GO:0005044">
    <property type="term" value="F:scavenger receptor activity"/>
    <property type="evidence" value="ECO:0007669"/>
    <property type="project" value="InterPro"/>
</dbReference>
<protein>
    <recommendedName>
        <fullName evidence="5">EGF-like domain-containing protein</fullName>
    </recommendedName>
</protein>
<name>A0A2T7P6H6_POMCA</name>
<sequence>MNSEQSQDEHHPEDMTISQLCPMQSEASHHGVVYLSINLPTYPRYPPFQGRVTHKRLGDDKTEVTFTFFFRQFFSNIRVEITLCSETRSEVNMMVQAGNTTCLPDPWPRFRTGREDRLRHSFVCLTNTTSVVLRCRGPLVIRYLRIFTCPHGFHGYDCHRRCRCKDPLEACDDVTGYCRSGCTPGYDPATFCSELCKNLTWGPGCSRRCNCIFNTPCNPVSGVCPHGCQSGFQWFHGKCQMKCEEGRYGRDCRETCGFCLITCDGDTGDCVSGQCKAGYCGRRCDVKVTPSGCPKTCGRCFAQSCLAALEECTRGCQPGFYGVSCEAACPPNMWGEDCINKCSDLCQCGCSSVTGDCLENCPLTEALSPKETKQKEEVHWIWVLVILISLMTIVSALVYCCERRQLRNGHAETAQIIFNRMIQMPAPDSPSDSTFHVNAEHYSPRQRLRLTRCLAILVHKDETYEDFVQSKRFHLFRFLLNCCKHKRRSPDNVTVQFVEDHVSVSIPVADSDPEAGTAVDGVVDVRETTPGVHTGGILIKSSEVASSHHKRGLSVHFSPSVLRKEKSDD</sequence>
<evidence type="ECO:0000256" key="1">
    <source>
        <dbReference type="ARBA" id="ARBA00022536"/>
    </source>
</evidence>
<dbReference type="OrthoDB" id="6092823at2759"/>
<evidence type="ECO:0000313" key="4">
    <source>
        <dbReference type="Proteomes" id="UP000245119"/>
    </source>
</evidence>
<dbReference type="InterPro" id="IPR042635">
    <property type="entry name" value="MEGF10/SREC1/2-like"/>
</dbReference>
<feature type="transmembrane region" description="Helical" evidence="2">
    <location>
        <begin position="380"/>
        <end position="400"/>
    </location>
</feature>
<organism evidence="3 4">
    <name type="scientific">Pomacea canaliculata</name>
    <name type="common">Golden apple snail</name>
    <dbReference type="NCBI Taxonomy" id="400727"/>
    <lineage>
        <taxon>Eukaryota</taxon>
        <taxon>Metazoa</taxon>
        <taxon>Spiralia</taxon>
        <taxon>Lophotrochozoa</taxon>
        <taxon>Mollusca</taxon>
        <taxon>Gastropoda</taxon>
        <taxon>Caenogastropoda</taxon>
        <taxon>Architaenioglossa</taxon>
        <taxon>Ampullarioidea</taxon>
        <taxon>Ampullariidae</taxon>
        <taxon>Pomacea</taxon>
    </lineage>
</organism>
<dbReference type="EMBL" id="PZQS01000006">
    <property type="protein sequence ID" value="PVD29027.1"/>
    <property type="molecule type" value="Genomic_DNA"/>
</dbReference>
<proteinExistence type="predicted"/>
<dbReference type="PANTHER" id="PTHR24043">
    <property type="entry name" value="SCAVENGER RECEPTOR CLASS F"/>
    <property type="match status" value="1"/>
</dbReference>